<evidence type="ECO:0000313" key="3">
    <source>
        <dbReference type="Proteomes" id="UP000886520"/>
    </source>
</evidence>
<dbReference type="Proteomes" id="UP000886520">
    <property type="component" value="Chromosome 14"/>
</dbReference>
<evidence type="ECO:0000313" key="2">
    <source>
        <dbReference type="EMBL" id="KAI5070593.1"/>
    </source>
</evidence>
<keyword evidence="3" id="KW-1185">Reference proteome</keyword>
<proteinExistence type="predicted"/>
<dbReference type="OrthoDB" id="2020180at2759"/>
<feature type="compositionally biased region" description="Polar residues" evidence="1">
    <location>
        <begin position="842"/>
        <end position="882"/>
    </location>
</feature>
<dbReference type="EMBL" id="JABFUD020000014">
    <property type="protein sequence ID" value="KAI5070593.1"/>
    <property type="molecule type" value="Genomic_DNA"/>
</dbReference>
<organism evidence="2 3">
    <name type="scientific">Adiantum capillus-veneris</name>
    <name type="common">Maidenhair fern</name>
    <dbReference type="NCBI Taxonomy" id="13818"/>
    <lineage>
        <taxon>Eukaryota</taxon>
        <taxon>Viridiplantae</taxon>
        <taxon>Streptophyta</taxon>
        <taxon>Embryophyta</taxon>
        <taxon>Tracheophyta</taxon>
        <taxon>Polypodiopsida</taxon>
        <taxon>Polypodiidae</taxon>
        <taxon>Polypodiales</taxon>
        <taxon>Pteridineae</taxon>
        <taxon>Pteridaceae</taxon>
        <taxon>Vittarioideae</taxon>
        <taxon>Adiantum</taxon>
    </lineage>
</organism>
<accession>A0A9D4UNN4</accession>
<dbReference type="PANTHER" id="PTHR31008:SF15">
    <property type="entry name" value="GPI-ANCHORED ADHESIN-LIKE PROTEIN"/>
    <property type="match status" value="1"/>
</dbReference>
<feature type="region of interest" description="Disordered" evidence="1">
    <location>
        <begin position="1279"/>
        <end position="1299"/>
    </location>
</feature>
<sequence length="1381" mass="150537">MTEKLACGFLKPFLNHLRAVEEQVMAGCESVKLERPQPYHGRSWFTKGTLERFVRFVSTPEVLERVKFIEDELAQLEQVRGIQASSLLQVEDSNSTAEPVYQRNGPMGTFGIAKLAQNYPHDAVESRREASKVELLRAMDVRLLALRQEQSMAFSRAAAAGFSRDNMMDLVAFSEYFGADRLRMACFNFLVVLQQRVMEPMKLNPQAVSNSCGVSVNLSEVSMLPKQEVLPQSNIKSTKGSEADTPNGAHQIKEERRYMINNGVLSITDGKSGFDGIQSREAVGSDDRKRLLLPKNICEELFADQDRIDSALPMQRENSVNNYQRVHSTCRNPSKVSKALSTSEPISLSHLPLEGGSTFDSEGPVNGQELSLNRAPALVLPNNRMRSSIKPVDGTVEEQTDDSLSTVPSAISASARRLSVQDAISLFENKQRKESVEVPRKQHTGKHESGRASLEATNALSSACIGTRRWSIETSNAVGKFLQENLPSSKQGAPTIRSKAVRSDVNVLLPKQEEDGVGLQSKVFLQKGSNVALCQPSLDEMSVKESNNEKQVSGDNALEYESQGPVQFKRGGSIAQGTLSEMLVEQGSLKAESNMTIRPTNFLNIETDGTSLTEIGDKVPEKVGVRKISWEPMAMQDSSVMHASSKGSNAGLEVLPSCDRQQEGGVSEQNGKNSAATVFVVSELATMQSSARKSFERIRAGSLQLDVQNLVQMHSNETQGDADKLERKKGRFYEQYTKLRDAKLKDENDFKKAEREAKLRLMEETLLLRKAELDAQIMKLSMRNHQQTRAIKLHARKADLQALQRAKEDAVDERNKEIRSFSKGRARSPPLTSSSGKEEVSTSKSQGGRKSSVASQKGATPPRSSMRGSSLSPKLTPRSVTGLTMKPRKFVASGVNDNPLAKSVPSFANLRKENTKPLAGCPLGNNSLQAKDGGAGRFCAPSEAQPLETNENIPVCTSVCGPAKEDKVLSLVCRSRCDLKRISTSSDEGASAPLVLQREVGSEPGALSTLTCDDSSQEIQQIANGGETPEQKLGHLTIQQTPSPLVGSLGSYEGRSLYAISLEPERTDGSNMFLVDTDPKDAFGEQSMETDTGESDLLIDSGPPSVLVMRTVTIAAALMEETAVIDAKTAYRTTSFPTDMESAQQFAAGGLLGRREVDSNPHSVSGQNLESLYVADASTCRAVSLPHEHHLPRFSHGPASPPNSQVEVQIDTASGHFSSSLASGVESPVLSPAYWNSLQMQYPPGPQKLATALSNKESAKGFKKLLKFGRKNRAPDAATADWASSYATSEGDDESEDQKYSIDERNAKGKLDECKAVNIKGDQYITADKTLAAQSMRSSIPTPPANFKIRDDQLIGGTMLKAPKSFFSFSSFRSRGTEGRV</sequence>
<protein>
    <submittedName>
        <fullName evidence="2">Uncharacterized protein</fullName>
    </submittedName>
</protein>
<comment type="caution">
    <text evidence="2">The sequence shown here is derived from an EMBL/GenBank/DDBJ whole genome shotgun (WGS) entry which is preliminary data.</text>
</comment>
<name>A0A9D4UNN4_ADICA</name>
<feature type="compositionally biased region" description="Basic and acidic residues" evidence="1">
    <location>
        <begin position="431"/>
        <end position="450"/>
    </location>
</feature>
<gene>
    <name evidence="2" type="ORF">GOP47_0014936</name>
</gene>
<feature type="compositionally biased region" description="Basic and acidic residues" evidence="1">
    <location>
        <begin position="805"/>
        <end position="820"/>
    </location>
</feature>
<feature type="region of interest" description="Disordered" evidence="1">
    <location>
        <begin position="431"/>
        <end position="452"/>
    </location>
</feature>
<dbReference type="PANTHER" id="PTHR31008">
    <property type="entry name" value="COP1-INTERACTING PROTEIN-RELATED"/>
    <property type="match status" value="1"/>
</dbReference>
<feature type="region of interest" description="Disordered" evidence="1">
    <location>
        <begin position="805"/>
        <end position="884"/>
    </location>
</feature>
<evidence type="ECO:0000256" key="1">
    <source>
        <dbReference type="SAM" id="MobiDB-lite"/>
    </source>
</evidence>
<reference evidence="2" key="1">
    <citation type="submission" date="2021-01" db="EMBL/GenBank/DDBJ databases">
        <title>Adiantum capillus-veneris genome.</title>
        <authorList>
            <person name="Fang Y."/>
            <person name="Liao Q."/>
        </authorList>
    </citation>
    <scope>NUCLEOTIDE SEQUENCE</scope>
    <source>
        <strain evidence="2">H3</strain>
        <tissue evidence="2">Leaf</tissue>
    </source>
</reference>